<reference evidence="1 2" key="1">
    <citation type="submission" date="2023-06" db="EMBL/GenBank/DDBJ databases">
        <title>Paenibacillus polygonum sp. nov., an endophytic bacterium, isolated from Polygonum lapathifolium L. in Nanji Wetland National Nature Reserve, South of Poyang Lake, Jiangxi Province, China.</title>
        <authorList>
            <person name="Yu Z."/>
        </authorList>
    </citation>
    <scope>NUCLEOTIDE SEQUENCE [LARGE SCALE GENOMIC DNA]</scope>
    <source>
        <strain evidence="1 2">C31</strain>
    </source>
</reference>
<protein>
    <submittedName>
        <fullName evidence="1">Shikimate kinase</fullName>
    </submittedName>
</protein>
<evidence type="ECO:0000313" key="1">
    <source>
        <dbReference type="EMBL" id="WIV20301.1"/>
    </source>
</evidence>
<dbReference type="Proteomes" id="UP001236415">
    <property type="component" value="Chromosome"/>
</dbReference>
<gene>
    <name evidence="1" type="ORF">QPK24_06300</name>
</gene>
<dbReference type="SUPFAM" id="SSF52540">
    <property type="entry name" value="P-loop containing nucleoside triphosphate hydrolases"/>
    <property type="match status" value="1"/>
</dbReference>
<keyword evidence="1" id="KW-0808">Transferase</keyword>
<sequence length="177" mass="21039">MANIILIGPICAGKSTVAELLAQHTGMPRCSLDDIRYQYYEELNYDHDHALQLQEKYGFWEKYKYWKPFEAHLVARVLEEYRDHIIDFGAGHSVYEEEALFQKVDRALHNEPFVFLLIPSIDKEESAQILCERSELDFNRYFVEHESNERLAKHIIYTKNQTPEETMREMMNYISLI</sequence>
<accession>A0ABY8X445</accession>
<keyword evidence="2" id="KW-1185">Reference proteome</keyword>
<keyword evidence="1" id="KW-0418">Kinase</keyword>
<proteinExistence type="predicted"/>
<dbReference type="GO" id="GO:0016301">
    <property type="term" value="F:kinase activity"/>
    <property type="evidence" value="ECO:0007669"/>
    <property type="project" value="UniProtKB-KW"/>
</dbReference>
<name>A0ABY8X445_9BACL</name>
<dbReference type="Gene3D" id="3.40.50.300">
    <property type="entry name" value="P-loop containing nucleotide triphosphate hydrolases"/>
    <property type="match status" value="1"/>
</dbReference>
<organism evidence="1 2">
    <name type="scientific">Paenibacillus polygoni</name>
    <dbReference type="NCBI Taxonomy" id="3050112"/>
    <lineage>
        <taxon>Bacteria</taxon>
        <taxon>Bacillati</taxon>
        <taxon>Bacillota</taxon>
        <taxon>Bacilli</taxon>
        <taxon>Bacillales</taxon>
        <taxon>Paenibacillaceae</taxon>
        <taxon>Paenibacillus</taxon>
    </lineage>
</organism>
<dbReference type="InterPro" id="IPR027417">
    <property type="entry name" value="P-loop_NTPase"/>
</dbReference>
<dbReference type="EMBL" id="CP127162">
    <property type="protein sequence ID" value="WIV20301.1"/>
    <property type="molecule type" value="Genomic_DNA"/>
</dbReference>
<dbReference type="Pfam" id="PF13671">
    <property type="entry name" value="AAA_33"/>
    <property type="match status" value="1"/>
</dbReference>
<evidence type="ECO:0000313" key="2">
    <source>
        <dbReference type="Proteomes" id="UP001236415"/>
    </source>
</evidence>
<dbReference type="RefSeq" id="WP_285747121.1">
    <property type="nucleotide sequence ID" value="NZ_CP127162.1"/>
</dbReference>